<dbReference type="SMART" id="SM00321">
    <property type="entry name" value="WSC"/>
    <property type="match status" value="3"/>
</dbReference>
<keyword evidence="3" id="KW-0732">Signal</keyword>
<dbReference type="InterPro" id="IPR005197">
    <property type="entry name" value="Glyco_hydro_71"/>
</dbReference>
<dbReference type="InterPro" id="IPR051589">
    <property type="entry name" value="Sialate-O-sulfotransferase"/>
</dbReference>
<feature type="chain" id="PRO_5002159659" evidence="3">
    <location>
        <begin position="21"/>
        <end position="824"/>
    </location>
</feature>
<feature type="signal peptide" evidence="3">
    <location>
        <begin position="1"/>
        <end position="20"/>
    </location>
</feature>
<feature type="domain" description="WSC" evidence="4">
    <location>
        <begin position="724"/>
        <end position="819"/>
    </location>
</feature>
<dbReference type="AlphaFoldDB" id="A0A0C2YLD1"/>
<evidence type="ECO:0000256" key="2">
    <source>
        <dbReference type="SAM" id="MobiDB-lite"/>
    </source>
</evidence>
<feature type="region of interest" description="Disordered" evidence="2">
    <location>
        <begin position="589"/>
        <end position="612"/>
    </location>
</feature>
<evidence type="ECO:0000313" key="6">
    <source>
        <dbReference type="Proteomes" id="UP000053424"/>
    </source>
</evidence>
<sequence>MRFQLFGLALLSSYVSLSTATGSLPSSSLRHKRNWSTFTNRTVLNPENPSELEKRDGTKSLERPYALANAFGNSYPYQYADWLDDVVKIASKGVDAIALNIGGSDWQRAQVDLAYQAAQNSGTGIKLFYSFDLTEMPCDLEDLVARVNKYANHPNQFKVNGKIMISSYAGDCLGISGWANLKARTNGYLMPFIWGLEGKFDQWSTLDSWYCWGCAWPQGNYAKNTNDDYYYISQLGTRYATTISMWMYTHLSSKNFYLRGDDWLIVNRWEQLMAMRDTLTFVELVTWNDWGESDYFGPFKGAQPAGTYWAEDFPHTAWYDLSEYYITAFKTGSYPAITKDVIYFWARPHPAGASASGDSLGKPTGWDWTEDSMWAVVFSTSGATVTLKCGGSSNTFVVNAGVTKLKIPLAAGKMTVQMVRNSQTIINYTPDGYTYVTNPVKYNYNAWVGSATATTSSSSSSSSSSTSSTSASTTSTSSTTSTTPTPSPTAGFTYLGCYEDSASRILDQGPFTDSAQTIAKCLTRCSSGGYSYAGLEYGVECFCSKTLKAGAVQKPESECSKPCAGKPDEKCGEGYRMNLYQAVTTSTSSTATSSSTTSSTSTSTSTSASATPTGWTSYGCVAEGTTGSRRALTGPSFSQTNMTPQICKPTSLSFGDQYLTFLFVLPLLLPFSTQCYCGDTLTNNGATGAIISSSNCQSKCGGDANQLCGGSWTLNVYTRGSSSAWTSAGCYVDAATRMLRESSSTLTGLTTEKCIDLCSSGGYTMAATEYGKECYCGSQLYKEGGAGIAATPSTCNVACEGNPSQICGGGWRGNLYIKPGTSLP</sequence>
<dbReference type="HOGENOM" id="CLU_019141_4_1_1"/>
<feature type="region of interest" description="Disordered" evidence="2">
    <location>
        <begin position="454"/>
        <end position="487"/>
    </location>
</feature>
<feature type="compositionally biased region" description="Low complexity" evidence="2">
    <location>
        <begin position="589"/>
        <end position="611"/>
    </location>
</feature>
<dbReference type="Pfam" id="PF03659">
    <property type="entry name" value="Glyco_hydro_71"/>
    <property type="match status" value="1"/>
</dbReference>
<protein>
    <submittedName>
        <fullName evidence="5">Glycoside hydrolase family 71 protein</fullName>
    </submittedName>
</protein>
<feature type="domain" description="WSC" evidence="4">
    <location>
        <begin position="491"/>
        <end position="583"/>
    </location>
</feature>
<accession>A0A0C2YLD1</accession>
<gene>
    <name evidence="5" type="ORF">M413DRAFT_27405</name>
</gene>
<dbReference type="STRING" id="686832.A0A0C2YLD1"/>
<proteinExistence type="predicted"/>
<reference evidence="5 6" key="1">
    <citation type="submission" date="2014-04" db="EMBL/GenBank/DDBJ databases">
        <authorList>
            <consortium name="DOE Joint Genome Institute"/>
            <person name="Kuo A."/>
            <person name="Gay G."/>
            <person name="Dore J."/>
            <person name="Kohler A."/>
            <person name="Nagy L.G."/>
            <person name="Floudas D."/>
            <person name="Copeland A."/>
            <person name="Barry K.W."/>
            <person name="Cichocki N."/>
            <person name="Veneault-Fourrey C."/>
            <person name="LaButti K."/>
            <person name="Lindquist E.A."/>
            <person name="Lipzen A."/>
            <person name="Lundell T."/>
            <person name="Morin E."/>
            <person name="Murat C."/>
            <person name="Sun H."/>
            <person name="Tunlid A."/>
            <person name="Henrissat B."/>
            <person name="Grigoriev I.V."/>
            <person name="Hibbett D.S."/>
            <person name="Martin F."/>
            <person name="Nordberg H.P."/>
            <person name="Cantor M.N."/>
            <person name="Hua S.X."/>
        </authorList>
    </citation>
    <scope>NUCLEOTIDE SEQUENCE [LARGE SCALE GENOMIC DNA]</scope>
    <source>
        <strain evidence="6">h7</strain>
    </source>
</reference>
<dbReference type="GO" id="GO:0051118">
    <property type="term" value="F:glucan endo-1,3-alpha-glucosidase activity"/>
    <property type="evidence" value="ECO:0007669"/>
    <property type="project" value="InterPro"/>
</dbReference>
<dbReference type="InterPro" id="IPR002889">
    <property type="entry name" value="WSC_carb-bd"/>
</dbReference>
<feature type="domain" description="WSC" evidence="4">
    <location>
        <begin position="614"/>
        <end position="720"/>
    </location>
</feature>
<name>A0A0C2YLD1_HEBCY</name>
<evidence type="ECO:0000259" key="4">
    <source>
        <dbReference type="PROSITE" id="PS51212"/>
    </source>
</evidence>
<dbReference type="PANTHER" id="PTHR45964">
    <property type="entry name" value="WSCD FAMILY MEMBER CG9164"/>
    <property type="match status" value="1"/>
</dbReference>
<dbReference type="CDD" id="cd11577">
    <property type="entry name" value="GH71"/>
    <property type="match status" value="1"/>
</dbReference>
<reference evidence="6" key="2">
    <citation type="submission" date="2015-01" db="EMBL/GenBank/DDBJ databases">
        <title>Evolutionary Origins and Diversification of the Mycorrhizal Mutualists.</title>
        <authorList>
            <consortium name="DOE Joint Genome Institute"/>
            <consortium name="Mycorrhizal Genomics Consortium"/>
            <person name="Kohler A."/>
            <person name="Kuo A."/>
            <person name="Nagy L.G."/>
            <person name="Floudas D."/>
            <person name="Copeland A."/>
            <person name="Barry K.W."/>
            <person name="Cichocki N."/>
            <person name="Veneault-Fourrey C."/>
            <person name="LaButti K."/>
            <person name="Lindquist E.A."/>
            <person name="Lipzen A."/>
            <person name="Lundell T."/>
            <person name="Morin E."/>
            <person name="Murat C."/>
            <person name="Riley R."/>
            <person name="Ohm R."/>
            <person name="Sun H."/>
            <person name="Tunlid A."/>
            <person name="Henrissat B."/>
            <person name="Grigoriev I.V."/>
            <person name="Hibbett D.S."/>
            <person name="Martin F."/>
        </authorList>
    </citation>
    <scope>NUCLEOTIDE SEQUENCE [LARGE SCALE GENOMIC DNA]</scope>
    <source>
        <strain evidence="6">h7</strain>
    </source>
</reference>
<feature type="compositionally biased region" description="Low complexity" evidence="2">
    <location>
        <begin position="454"/>
        <end position="484"/>
    </location>
</feature>
<keyword evidence="1" id="KW-0677">Repeat</keyword>
<dbReference type="Proteomes" id="UP000053424">
    <property type="component" value="Unassembled WGS sequence"/>
</dbReference>
<dbReference type="EMBL" id="KN831779">
    <property type="protein sequence ID" value="KIM41837.1"/>
    <property type="molecule type" value="Genomic_DNA"/>
</dbReference>
<dbReference type="Gene3D" id="3.20.20.80">
    <property type="entry name" value="Glycosidases"/>
    <property type="match status" value="1"/>
</dbReference>
<organism evidence="5 6">
    <name type="scientific">Hebeloma cylindrosporum</name>
    <dbReference type="NCBI Taxonomy" id="76867"/>
    <lineage>
        <taxon>Eukaryota</taxon>
        <taxon>Fungi</taxon>
        <taxon>Dikarya</taxon>
        <taxon>Basidiomycota</taxon>
        <taxon>Agaricomycotina</taxon>
        <taxon>Agaricomycetes</taxon>
        <taxon>Agaricomycetidae</taxon>
        <taxon>Agaricales</taxon>
        <taxon>Agaricineae</taxon>
        <taxon>Hymenogastraceae</taxon>
        <taxon>Hebeloma</taxon>
    </lineage>
</organism>
<keyword evidence="6" id="KW-1185">Reference proteome</keyword>
<evidence type="ECO:0000256" key="1">
    <source>
        <dbReference type="ARBA" id="ARBA00022737"/>
    </source>
</evidence>
<keyword evidence="5" id="KW-0378">Hydrolase</keyword>
<evidence type="ECO:0000313" key="5">
    <source>
        <dbReference type="EMBL" id="KIM41837.1"/>
    </source>
</evidence>
<dbReference type="Pfam" id="PF01822">
    <property type="entry name" value="WSC"/>
    <property type="match status" value="3"/>
</dbReference>
<evidence type="ECO:0000256" key="3">
    <source>
        <dbReference type="SAM" id="SignalP"/>
    </source>
</evidence>
<dbReference type="OrthoDB" id="3257981at2759"/>
<dbReference type="PROSITE" id="PS51212">
    <property type="entry name" value="WSC"/>
    <property type="match status" value="3"/>
</dbReference>
<dbReference type="PANTHER" id="PTHR45964:SF9">
    <property type="entry name" value="SULFOTRANSFERASE"/>
    <property type="match status" value="1"/>
</dbReference>